<name>A0ABS4KF50_9FIRM</name>
<dbReference type="EMBL" id="JAGGLI010000001">
    <property type="protein sequence ID" value="MBP2026403.1"/>
    <property type="molecule type" value="Genomic_DNA"/>
</dbReference>
<dbReference type="Proteomes" id="UP001314903">
    <property type="component" value="Unassembled WGS sequence"/>
</dbReference>
<organism evidence="1 2">
    <name type="scientific">Acetoanaerobium pronyense</name>
    <dbReference type="NCBI Taxonomy" id="1482736"/>
    <lineage>
        <taxon>Bacteria</taxon>
        <taxon>Bacillati</taxon>
        <taxon>Bacillota</taxon>
        <taxon>Clostridia</taxon>
        <taxon>Peptostreptococcales</taxon>
        <taxon>Filifactoraceae</taxon>
        <taxon>Acetoanaerobium</taxon>
    </lineage>
</organism>
<dbReference type="RefSeq" id="WP_209658404.1">
    <property type="nucleotide sequence ID" value="NZ_JAGGLI010000001.1"/>
</dbReference>
<gene>
    <name evidence="1" type="ORF">J2Z35_000192</name>
</gene>
<dbReference type="PANTHER" id="PTHR39185">
    <property type="entry name" value="SWARMING MOTILITY PROTEIN SWRD"/>
    <property type="match status" value="1"/>
</dbReference>
<keyword evidence="2" id="KW-1185">Reference proteome</keyword>
<sequence>MIKLSRLNGEVFILNANLIETIEANPDTVVSLTTGHKHVVREPIDEVIEKVIRYNAEIQAVTKVIKREV</sequence>
<comment type="caution">
    <text evidence="1">The sequence shown here is derived from an EMBL/GenBank/DDBJ whole genome shotgun (WGS) entry which is preliminary data.</text>
</comment>
<keyword evidence="1" id="KW-0282">Flagellum</keyword>
<dbReference type="Pfam" id="PF06289">
    <property type="entry name" value="FlbD"/>
    <property type="match status" value="1"/>
</dbReference>
<keyword evidence="1" id="KW-0966">Cell projection</keyword>
<evidence type="ECO:0000313" key="1">
    <source>
        <dbReference type="EMBL" id="MBP2026403.1"/>
    </source>
</evidence>
<keyword evidence="1" id="KW-0969">Cilium</keyword>
<proteinExistence type="predicted"/>
<protein>
    <submittedName>
        <fullName evidence="1">Flagellar protein FlbD</fullName>
    </submittedName>
</protein>
<evidence type="ECO:0000313" key="2">
    <source>
        <dbReference type="Proteomes" id="UP001314903"/>
    </source>
</evidence>
<reference evidence="1 2" key="1">
    <citation type="submission" date="2021-03" db="EMBL/GenBank/DDBJ databases">
        <title>Genomic Encyclopedia of Type Strains, Phase IV (KMG-IV): sequencing the most valuable type-strain genomes for metagenomic binning, comparative biology and taxonomic classification.</title>
        <authorList>
            <person name="Goeker M."/>
        </authorList>
    </citation>
    <scope>NUCLEOTIDE SEQUENCE [LARGE SCALE GENOMIC DNA]</scope>
    <source>
        <strain evidence="1 2">DSM 27512</strain>
    </source>
</reference>
<dbReference type="PANTHER" id="PTHR39185:SF1">
    <property type="entry name" value="SWARMING MOTILITY PROTEIN SWRD"/>
    <property type="match status" value="1"/>
</dbReference>
<dbReference type="InterPro" id="IPR009384">
    <property type="entry name" value="SwrD-like"/>
</dbReference>
<accession>A0ABS4KF50</accession>